<evidence type="ECO:0000313" key="10">
    <source>
        <dbReference type="EMBL" id="KRZ98817.1"/>
    </source>
</evidence>
<reference evidence="10 11" key="1">
    <citation type="submission" date="2015-11" db="EMBL/GenBank/DDBJ databases">
        <title>The genome of Debaryomyces fabryi.</title>
        <authorList>
            <person name="Tafer H."/>
            <person name="Lopandic K."/>
        </authorList>
    </citation>
    <scope>NUCLEOTIDE SEQUENCE [LARGE SCALE GENOMIC DNA]</scope>
    <source>
        <strain evidence="10 11">CBS 789</strain>
    </source>
</reference>
<comment type="subcellular location">
    <subcellularLocation>
        <location evidence="1">Cytoplasm</location>
    </subcellularLocation>
</comment>
<feature type="compositionally biased region" description="Pro residues" evidence="9">
    <location>
        <begin position="51"/>
        <end position="60"/>
    </location>
</feature>
<evidence type="ECO:0000256" key="2">
    <source>
        <dbReference type="ARBA" id="ARBA00008910"/>
    </source>
</evidence>
<keyword evidence="4" id="KW-0694">RNA-binding</keyword>
<evidence type="ECO:0000256" key="4">
    <source>
        <dbReference type="ARBA" id="ARBA00022884"/>
    </source>
</evidence>
<keyword evidence="6" id="KW-0687">Ribonucleoprotein</keyword>
<evidence type="ECO:0000256" key="1">
    <source>
        <dbReference type="ARBA" id="ARBA00004496"/>
    </source>
</evidence>
<evidence type="ECO:0000313" key="11">
    <source>
        <dbReference type="Proteomes" id="UP000054251"/>
    </source>
</evidence>
<evidence type="ECO:0000256" key="5">
    <source>
        <dbReference type="ARBA" id="ARBA00023135"/>
    </source>
</evidence>
<keyword evidence="5" id="KW-0733">Signal recognition particle</keyword>
<protein>
    <recommendedName>
        <fullName evidence="8">Signal recognition particle SEC65 subunit</fullName>
    </recommendedName>
</protein>
<gene>
    <name evidence="10" type="ORF">AC631_05418</name>
</gene>
<dbReference type="GO" id="GO:0005786">
    <property type="term" value="C:signal recognition particle, endoplasmic reticulum targeting"/>
    <property type="evidence" value="ECO:0007669"/>
    <property type="project" value="UniProtKB-KW"/>
</dbReference>
<evidence type="ECO:0000256" key="3">
    <source>
        <dbReference type="ARBA" id="ARBA00022490"/>
    </source>
</evidence>
<comment type="function">
    <text evidence="7">Signal-recognition-particle assembly has a crucial role in targeting secretory proteins to the rough endoplasmic reticulum membrane. It must be involved intimately in the translocation of a wide variety of protein substrates.</text>
</comment>
<dbReference type="AlphaFoldDB" id="A0A0V1PRM3"/>
<dbReference type="InterPro" id="IPR002778">
    <property type="entry name" value="Signal_recog_particle_SRP19"/>
</dbReference>
<accession>A0A0V1PRM3</accession>
<feature type="compositionally biased region" description="Low complexity" evidence="9">
    <location>
        <begin position="248"/>
        <end position="258"/>
    </location>
</feature>
<dbReference type="EMBL" id="LMYN01000206">
    <property type="protein sequence ID" value="KRZ98817.1"/>
    <property type="molecule type" value="Genomic_DNA"/>
</dbReference>
<keyword evidence="3" id="KW-0963">Cytoplasm</keyword>
<proteinExistence type="inferred from homology"/>
<dbReference type="OrthoDB" id="2190947at2759"/>
<evidence type="ECO:0000256" key="9">
    <source>
        <dbReference type="SAM" id="MobiDB-lite"/>
    </source>
</evidence>
<dbReference type="FunFam" id="3.30.56.30:FF:000003">
    <property type="entry name" value="Signal recognition particle SEC65 subunit"/>
    <property type="match status" value="1"/>
</dbReference>
<dbReference type="Gene3D" id="3.30.56.30">
    <property type="entry name" value="Signal recognition particle, SRP19-like subunit"/>
    <property type="match status" value="1"/>
</dbReference>
<dbReference type="GeneID" id="26842427"/>
<dbReference type="SUPFAM" id="SSF69695">
    <property type="entry name" value="SRP19"/>
    <property type="match status" value="1"/>
</dbReference>
<evidence type="ECO:0000256" key="8">
    <source>
        <dbReference type="ARBA" id="ARBA00068261"/>
    </source>
</evidence>
<keyword evidence="11" id="KW-1185">Reference proteome</keyword>
<comment type="similarity">
    <text evidence="2">Belongs to the SRP19 family.</text>
</comment>
<feature type="region of interest" description="Disordered" evidence="9">
    <location>
        <begin position="236"/>
        <end position="269"/>
    </location>
</feature>
<evidence type="ECO:0000256" key="7">
    <source>
        <dbReference type="ARBA" id="ARBA00060225"/>
    </source>
</evidence>
<comment type="caution">
    <text evidence="10">The sequence shown here is derived from an EMBL/GenBank/DDBJ whole genome shotgun (WGS) entry which is preliminary data.</text>
</comment>
<dbReference type="GO" id="GO:0008312">
    <property type="term" value="F:7S RNA binding"/>
    <property type="evidence" value="ECO:0007669"/>
    <property type="project" value="InterPro"/>
</dbReference>
<dbReference type="InterPro" id="IPR036521">
    <property type="entry name" value="SRP19-like_sf"/>
</dbReference>
<dbReference type="GO" id="GO:0006617">
    <property type="term" value="P:SRP-dependent cotranslational protein targeting to membrane, signal sequence recognition"/>
    <property type="evidence" value="ECO:0007669"/>
    <property type="project" value="TreeGrafter"/>
</dbReference>
<name>A0A0V1PRM3_9ASCO</name>
<feature type="region of interest" description="Disordered" evidence="9">
    <location>
        <begin position="30"/>
        <end position="69"/>
    </location>
</feature>
<dbReference type="RefSeq" id="XP_015464920.1">
    <property type="nucleotide sequence ID" value="XM_015614247.1"/>
</dbReference>
<dbReference type="PANTHER" id="PTHR17453:SF0">
    <property type="entry name" value="SIGNAL RECOGNITION PARTICLE 19 KDA PROTEIN"/>
    <property type="match status" value="1"/>
</dbReference>
<dbReference type="Pfam" id="PF01922">
    <property type="entry name" value="SRP19"/>
    <property type="match status" value="1"/>
</dbReference>
<dbReference type="PANTHER" id="PTHR17453">
    <property type="entry name" value="SIGNAL RECOGNITION PARTICLE 19 KD PROTEIN"/>
    <property type="match status" value="1"/>
</dbReference>
<evidence type="ECO:0000256" key="6">
    <source>
        <dbReference type="ARBA" id="ARBA00023274"/>
    </source>
</evidence>
<organism evidence="10 11">
    <name type="scientific">Debaryomyces fabryi</name>
    <dbReference type="NCBI Taxonomy" id="58627"/>
    <lineage>
        <taxon>Eukaryota</taxon>
        <taxon>Fungi</taxon>
        <taxon>Dikarya</taxon>
        <taxon>Ascomycota</taxon>
        <taxon>Saccharomycotina</taxon>
        <taxon>Pichiomycetes</taxon>
        <taxon>Debaryomycetaceae</taxon>
        <taxon>Debaryomyces</taxon>
    </lineage>
</organism>
<sequence length="269" mass="30506">MAKRPVLEEVLDDEIDNMDMDIAQFDPSLRTPIAPVQPGPQITRSQDQEPPLFPNFPPPEQNKSVERKDIVDPNKFTAEERAELKKFQIIYPCYFDKSRSHKDGRRVSEDRAVSNPLAKTISDACRFYNLPVMLELDKTHPQDFGNPGRVRVLIKDSNKNGAIVDSRFKNKRAVLNTIADYLKTHPTTLESIGPKSGIPLPSEYETGFEPSEIPKVKGFKMNTIVPVHSELTIKHPMTKSIYDPEPEQPQVKAPQAPKQPKKKVMKIRG</sequence>
<dbReference type="Proteomes" id="UP000054251">
    <property type="component" value="Unassembled WGS sequence"/>
</dbReference>
<feature type="compositionally biased region" description="Basic residues" evidence="9">
    <location>
        <begin position="259"/>
        <end position="269"/>
    </location>
</feature>